<evidence type="ECO:0000313" key="2">
    <source>
        <dbReference type="EMBL" id="NHO55023.1"/>
    </source>
</evidence>
<evidence type="ECO:0000256" key="1">
    <source>
        <dbReference type="SAM" id="SignalP"/>
    </source>
</evidence>
<protein>
    <submittedName>
        <fullName evidence="2">ABC transporter substrate-binding protein</fullName>
    </submittedName>
</protein>
<keyword evidence="3" id="KW-1185">Reference proteome</keyword>
<gene>
    <name evidence="2" type="ORF">GOB87_13885</name>
</gene>
<comment type="caution">
    <text evidence="2">The sequence shown here is derived from an EMBL/GenBank/DDBJ whole genome shotgun (WGS) entry which is preliminary data.</text>
</comment>
<dbReference type="AlphaFoldDB" id="A0A967BDG3"/>
<sequence>MKKSFPALLAVVAAASSSVALAAPVERPMGGGVGSGRAEVVSKTRIATNFEATSDKSLTALLDEGYAITSATGDDGQILYLVKEGHDGEHSHWYRCELIGDSNGNVRLGLSHHAASDCRALNS</sequence>
<dbReference type="RefSeq" id="WP_166318120.1">
    <property type="nucleotide sequence ID" value="NZ_WOTH01000043.1"/>
</dbReference>
<name>A0A967BDG3_9PROT</name>
<feature type="chain" id="PRO_5037168055" evidence="1">
    <location>
        <begin position="23"/>
        <end position="123"/>
    </location>
</feature>
<dbReference type="EMBL" id="WOTH01000043">
    <property type="protein sequence ID" value="NHO55023.1"/>
    <property type="molecule type" value="Genomic_DNA"/>
</dbReference>
<reference evidence="2" key="1">
    <citation type="submission" date="2019-11" db="EMBL/GenBank/DDBJ databases">
        <title>Description of new Acetobacter species.</title>
        <authorList>
            <person name="Cleenwerck I."/>
            <person name="Sombolestani A.S."/>
        </authorList>
    </citation>
    <scope>NUCLEOTIDE SEQUENCE</scope>
    <source>
        <strain evidence="2">LMG 1626</strain>
    </source>
</reference>
<organism evidence="2 3">
    <name type="scientific">Acetobacter estunensis</name>
    <dbReference type="NCBI Taxonomy" id="104097"/>
    <lineage>
        <taxon>Bacteria</taxon>
        <taxon>Pseudomonadati</taxon>
        <taxon>Pseudomonadota</taxon>
        <taxon>Alphaproteobacteria</taxon>
        <taxon>Acetobacterales</taxon>
        <taxon>Acetobacteraceae</taxon>
        <taxon>Acetobacter</taxon>
    </lineage>
</organism>
<accession>A0A967BDG3</accession>
<dbReference type="Proteomes" id="UP000597459">
    <property type="component" value="Unassembled WGS sequence"/>
</dbReference>
<keyword evidence="1" id="KW-0732">Signal</keyword>
<proteinExistence type="predicted"/>
<feature type="signal peptide" evidence="1">
    <location>
        <begin position="1"/>
        <end position="22"/>
    </location>
</feature>
<evidence type="ECO:0000313" key="3">
    <source>
        <dbReference type="Proteomes" id="UP000597459"/>
    </source>
</evidence>